<dbReference type="Pfam" id="PF15860">
    <property type="entry name" value="DUF4728"/>
    <property type="match status" value="1"/>
</dbReference>
<dbReference type="EMBL" id="GECZ01012191">
    <property type="protein sequence ID" value="JAS57578.1"/>
    <property type="molecule type" value="Transcribed_RNA"/>
</dbReference>
<dbReference type="PANTHER" id="PTHR36694:SF11">
    <property type="entry name" value="LP21121P-RELATED"/>
    <property type="match status" value="1"/>
</dbReference>
<gene>
    <name evidence="2" type="ORF">g.12505</name>
    <name evidence="3" type="ORF">g.12506</name>
</gene>
<protein>
    <submittedName>
        <fullName evidence="3">Uncharacterized protein</fullName>
    </submittedName>
</protein>
<feature type="transmembrane region" description="Helical" evidence="1">
    <location>
        <begin position="118"/>
        <end position="144"/>
    </location>
</feature>
<proteinExistence type="predicted"/>
<keyword evidence="1" id="KW-0472">Membrane</keyword>
<keyword evidence="1" id="KW-1133">Transmembrane helix</keyword>
<evidence type="ECO:0000313" key="3">
    <source>
        <dbReference type="EMBL" id="JAS57578.1"/>
    </source>
</evidence>
<dbReference type="AlphaFoldDB" id="A0A1B6G560"/>
<organism evidence="3">
    <name type="scientific">Cuerna arida</name>
    <dbReference type="NCBI Taxonomy" id="1464854"/>
    <lineage>
        <taxon>Eukaryota</taxon>
        <taxon>Metazoa</taxon>
        <taxon>Ecdysozoa</taxon>
        <taxon>Arthropoda</taxon>
        <taxon>Hexapoda</taxon>
        <taxon>Insecta</taxon>
        <taxon>Pterygota</taxon>
        <taxon>Neoptera</taxon>
        <taxon>Paraneoptera</taxon>
        <taxon>Hemiptera</taxon>
        <taxon>Auchenorrhyncha</taxon>
        <taxon>Membracoidea</taxon>
        <taxon>Cicadellidae</taxon>
        <taxon>Cicadellinae</taxon>
        <taxon>Proconiini</taxon>
        <taxon>Cuerna</taxon>
    </lineage>
</organism>
<dbReference type="EMBL" id="GECZ01019303">
    <property type="protein sequence ID" value="JAS50466.1"/>
    <property type="molecule type" value="Transcribed_RNA"/>
</dbReference>
<feature type="transmembrane region" description="Helical" evidence="1">
    <location>
        <begin position="52"/>
        <end position="76"/>
    </location>
</feature>
<sequence length="203" mass="23022">ELFKNTGQACHKESYRVLKCQGFNTMDNIKIPYVPELETCCGCLSLRQGAKVFGVISLMGSMFMCLEIFATIVTISVNRNYVAEGAGILFYAILVHSVHIGTSASLLFGVYKERNKPMFGWLITAVMVALLEALIVPSIYIRFLVFYKLLGVDYKFVLVTIIMLIDDIYGWLVVYSYYRSLARPRQGYVLKIDSPMDMEGKKF</sequence>
<feature type="transmembrane region" description="Helical" evidence="1">
    <location>
        <begin position="156"/>
        <end position="178"/>
    </location>
</feature>
<feature type="non-terminal residue" evidence="3">
    <location>
        <position position="1"/>
    </location>
</feature>
<accession>A0A1B6G560</accession>
<keyword evidence="1" id="KW-0812">Transmembrane</keyword>
<dbReference type="InterPro" id="IPR031720">
    <property type="entry name" value="DUF4728"/>
</dbReference>
<evidence type="ECO:0000313" key="2">
    <source>
        <dbReference type="EMBL" id="JAS50466.1"/>
    </source>
</evidence>
<dbReference type="PANTHER" id="PTHR36694">
    <property type="entry name" value="PASIFLORA 1, ISOFORM A-RELATED"/>
    <property type="match status" value="1"/>
</dbReference>
<reference evidence="3" key="1">
    <citation type="submission" date="2015-11" db="EMBL/GenBank/DDBJ databases">
        <title>De novo transcriptome assembly of four potential Pierce s Disease insect vectors from Arizona vineyards.</title>
        <authorList>
            <person name="Tassone E.E."/>
        </authorList>
    </citation>
    <scope>NUCLEOTIDE SEQUENCE</scope>
</reference>
<evidence type="ECO:0000256" key="1">
    <source>
        <dbReference type="SAM" id="Phobius"/>
    </source>
</evidence>
<name>A0A1B6G560_9HEMI</name>
<feature type="transmembrane region" description="Helical" evidence="1">
    <location>
        <begin position="88"/>
        <end position="111"/>
    </location>
</feature>